<organism evidence="1 2">
    <name type="scientific">Steinernema glaseri</name>
    <dbReference type="NCBI Taxonomy" id="37863"/>
    <lineage>
        <taxon>Eukaryota</taxon>
        <taxon>Metazoa</taxon>
        <taxon>Ecdysozoa</taxon>
        <taxon>Nematoda</taxon>
        <taxon>Chromadorea</taxon>
        <taxon>Rhabditida</taxon>
        <taxon>Tylenchina</taxon>
        <taxon>Panagrolaimomorpha</taxon>
        <taxon>Strongyloidoidea</taxon>
        <taxon>Steinernematidae</taxon>
        <taxon>Steinernema</taxon>
    </lineage>
</organism>
<evidence type="ECO:0000313" key="2">
    <source>
        <dbReference type="WBParaSite" id="L893_g7651.t1"/>
    </source>
</evidence>
<proteinExistence type="predicted"/>
<name>A0A1I8AP88_9BILA</name>
<dbReference type="WBParaSite" id="L893_g7651.t1">
    <property type="protein sequence ID" value="L893_g7651.t1"/>
    <property type="gene ID" value="L893_g7651"/>
</dbReference>
<accession>A0A1I8AP88</accession>
<keyword evidence="1" id="KW-1185">Reference proteome</keyword>
<dbReference type="AlphaFoldDB" id="A0A1I8AP88"/>
<sequence>MGSPTPCPQEEALRFALFRKRIKHMEEVNEVTDGEFLNRWWAANVTQLSDFITGSDKVEVEHSEKLDHLKISLPKKIEDLSRRLTCNSISVSTWKRYWKLCWRSLWKTDFVNKMSASSGIRRTPVELGPCFLAF</sequence>
<dbReference type="Proteomes" id="UP000095287">
    <property type="component" value="Unplaced"/>
</dbReference>
<evidence type="ECO:0000313" key="1">
    <source>
        <dbReference type="Proteomes" id="UP000095287"/>
    </source>
</evidence>
<reference evidence="2" key="1">
    <citation type="submission" date="2016-11" db="UniProtKB">
        <authorList>
            <consortium name="WormBaseParasite"/>
        </authorList>
    </citation>
    <scope>IDENTIFICATION</scope>
</reference>
<protein>
    <submittedName>
        <fullName evidence="2">Uncharacterized protein</fullName>
    </submittedName>
</protein>